<keyword evidence="15" id="KW-1185">Reference proteome</keyword>
<dbReference type="Proteomes" id="UP000756132">
    <property type="component" value="Chromosome 1"/>
</dbReference>
<feature type="compositionally biased region" description="Acidic residues" evidence="12">
    <location>
        <begin position="258"/>
        <end position="271"/>
    </location>
</feature>
<evidence type="ECO:0000256" key="4">
    <source>
        <dbReference type="ARBA" id="ARBA00012950"/>
    </source>
</evidence>
<name>A0A9Q8L922_PASFU</name>
<evidence type="ECO:0000256" key="2">
    <source>
        <dbReference type="ARBA" id="ARBA00004496"/>
    </source>
</evidence>
<comment type="subcellular location">
    <subcellularLocation>
        <location evidence="2">Cytoplasm</location>
    </subcellularLocation>
    <subcellularLocation>
        <location evidence="1">Nucleus</location>
    </subcellularLocation>
</comment>
<dbReference type="CDD" id="cd04301">
    <property type="entry name" value="NAT_SF"/>
    <property type="match status" value="1"/>
</dbReference>
<evidence type="ECO:0000256" key="8">
    <source>
        <dbReference type="ARBA" id="ARBA00023242"/>
    </source>
</evidence>
<accession>A0A9Q8L922</accession>
<dbReference type="SUPFAM" id="SSF55729">
    <property type="entry name" value="Acyl-CoA N-acyltransferases (Nat)"/>
    <property type="match status" value="1"/>
</dbReference>
<sequence>MAKRKRTMPDPQPPHTKQTREDETGKTIKRSKNIVDETNALDAASLADQYFDQTHWHYARGSDVSKITLTFAEDLTTAELNRCFNLIEGTSREDYEPSSFGWHPTRKRREMKEKEMRYLQVYKASPGEPDQFEGFLSFMVTHDSSPVVPVLYIYEIHLTDNARGKGLGCFLVGVADSVARKIGLEKVMLTCFLSNTTARSFYDRLGYKTDVCSPEDRTTRKKIVKVDYVIMSKDVSAMMPTETEHDSGLEVSQSDSFALDEDDADEYPSLE</sequence>
<gene>
    <name evidence="14" type="ORF">CLAFUR5_01551</name>
</gene>
<feature type="region of interest" description="Disordered" evidence="12">
    <location>
        <begin position="241"/>
        <end position="271"/>
    </location>
</feature>
<dbReference type="Pfam" id="PF00583">
    <property type="entry name" value="Acetyltransf_1"/>
    <property type="match status" value="1"/>
</dbReference>
<dbReference type="EC" id="2.3.1.257" evidence="4"/>
<dbReference type="PANTHER" id="PTHR20531:SF1">
    <property type="entry name" value="N-ALPHA-ACETYLTRANSFERASE 40"/>
    <property type="match status" value="1"/>
</dbReference>
<evidence type="ECO:0000256" key="5">
    <source>
        <dbReference type="ARBA" id="ARBA00015043"/>
    </source>
</evidence>
<evidence type="ECO:0000313" key="15">
    <source>
        <dbReference type="Proteomes" id="UP000756132"/>
    </source>
</evidence>
<evidence type="ECO:0000256" key="6">
    <source>
        <dbReference type="ARBA" id="ARBA00022490"/>
    </source>
</evidence>
<reference evidence="14" key="2">
    <citation type="journal article" date="2022" name="Microb. Genom.">
        <title>A chromosome-scale genome assembly of the tomato pathogen Cladosporium fulvum reveals a compartmentalized genome architecture and the presence of a dispensable chromosome.</title>
        <authorList>
            <person name="Zaccaron A.Z."/>
            <person name="Chen L.H."/>
            <person name="Samaras A."/>
            <person name="Stergiopoulos I."/>
        </authorList>
    </citation>
    <scope>NUCLEOTIDE SEQUENCE</scope>
    <source>
        <strain evidence="14">Race5_Kim</strain>
    </source>
</reference>
<keyword evidence="6" id="KW-0963">Cytoplasm</keyword>
<dbReference type="PROSITE" id="PS51186">
    <property type="entry name" value="GNAT"/>
    <property type="match status" value="1"/>
</dbReference>
<organism evidence="14 15">
    <name type="scientific">Passalora fulva</name>
    <name type="common">Tomato leaf mold</name>
    <name type="synonym">Cladosporium fulvum</name>
    <dbReference type="NCBI Taxonomy" id="5499"/>
    <lineage>
        <taxon>Eukaryota</taxon>
        <taxon>Fungi</taxon>
        <taxon>Dikarya</taxon>
        <taxon>Ascomycota</taxon>
        <taxon>Pezizomycotina</taxon>
        <taxon>Dothideomycetes</taxon>
        <taxon>Dothideomycetidae</taxon>
        <taxon>Mycosphaerellales</taxon>
        <taxon>Mycosphaerellaceae</taxon>
        <taxon>Fulvia</taxon>
    </lineage>
</organism>
<dbReference type="AlphaFoldDB" id="A0A9Q8L922"/>
<evidence type="ECO:0000256" key="3">
    <source>
        <dbReference type="ARBA" id="ARBA00008870"/>
    </source>
</evidence>
<evidence type="ECO:0000313" key="14">
    <source>
        <dbReference type="EMBL" id="UJO12443.1"/>
    </source>
</evidence>
<comment type="similarity">
    <text evidence="3">Belongs to the acetyltransferase family. NAA40 subfamily.</text>
</comment>
<comment type="catalytic activity">
    <reaction evidence="10">
        <text>N-terminal L-seryl-[histone H2A] + acetyl-CoA = N-terminal N(alpha)-acetyl-L-seryl-[histone H2A] + CoA + H(+)</text>
        <dbReference type="Rhea" id="RHEA:50600"/>
        <dbReference type="Rhea" id="RHEA-COMP:12742"/>
        <dbReference type="Rhea" id="RHEA-COMP:12744"/>
        <dbReference type="ChEBI" id="CHEBI:15378"/>
        <dbReference type="ChEBI" id="CHEBI:57287"/>
        <dbReference type="ChEBI" id="CHEBI:57288"/>
        <dbReference type="ChEBI" id="CHEBI:64738"/>
        <dbReference type="ChEBI" id="CHEBI:83690"/>
        <dbReference type="EC" id="2.3.1.257"/>
    </reaction>
</comment>
<dbReference type="OrthoDB" id="424551at2759"/>
<dbReference type="GO" id="GO:1990189">
    <property type="term" value="F:protein N-terminal-serine acetyltransferase activity"/>
    <property type="evidence" value="ECO:0007669"/>
    <property type="project" value="UniProtKB-EC"/>
</dbReference>
<dbReference type="InterPro" id="IPR000182">
    <property type="entry name" value="GNAT_dom"/>
</dbReference>
<dbReference type="RefSeq" id="XP_047756809.1">
    <property type="nucleotide sequence ID" value="XM_047900699.1"/>
</dbReference>
<dbReference type="GO" id="GO:0005737">
    <property type="term" value="C:cytoplasm"/>
    <property type="evidence" value="ECO:0007669"/>
    <property type="project" value="UniProtKB-SubCell"/>
</dbReference>
<reference evidence="14" key="1">
    <citation type="submission" date="2021-12" db="EMBL/GenBank/DDBJ databases">
        <authorList>
            <person name="Zaccaron A."/>
            <person name="Stergiopoulos I."/>
        </authorList>
    </citation>
    <scope>NUCLEOTIDE SEQUENCE</scope>
    <source>
        <strain evidence="14">Race5_Kim</strain>
    </source>
</reference>
<protein>
    <recommendedName>
        <fullName evidence="5">N-alpha-acetyltransferase 40</fullName>
        <ecNumber evidence="4">2.3.1.257</ecNumber>
    </recommendedName>
</protein>
<evidence type="ECO:0000256" key="10">
    <source>
        <dbReference type="ARBA" id="ARBA00047821"/>
    </source>
</evidence>
<keyword evidence="8" id="KW-0539">Nucleus</keyword>
<dbReference type="GO" id="GO:0005634">
    <property type="term" value="C:nucleus"/>
    <property type="evidence" value="ECO:0007669"/>
    <property type="project" value="UniProtKB-SubCell"/>
</dbReference>
<dbReference type="PANTHER" id="PTHR20531">
    <property type="entry name" value="N-ALPHA-ACETYLTRANSFERASE 40"/>
    <property type="match status" value="1"/>
</dbReference>
<dbReference type="InterPro" id="IPR016181">
    <property type="entry name" value="Acyl_CoA_acyltransferase"/>
</dbReference>
<feature type="region of interest" description="Disordered" evidence="12">
    <location>
        <begin position="1"/>
        <end position="26"/>
    </location>
</feature>
<evidence type="ECO:0000256" key="1">
    <source>
        <dbReference type="ARBA" id="ARBA00004123"/>
    </source>
</evidence>
<evidence type="ECO:0000259" key="13">
    <source>
        <dbReference type="PROSITE" id="PS51186"/>
    </source>
</evidence>
<evidence type="ECO:0000256" key="7">
    <source>
        <dbReference type="ARBA" id="ARBA00022679"/>
    </source>
</evidence>
<evidence type="ECO:0000256" key="9">
    <source>
        <dbReference type="ARBA" id="ARBA00023315"/>
    </source>
</evidence>
<feature type="domain" description="N-acetyltransferase" evidence="13">
    <location>
        <begin position="70"/>
        <end position="236"/>
    </location>
</feature>
<comment type="catalytic activity">
    <reaction evidence="11">
        <text>N-terminal L-seryl-[histone H4] + acetyl-CoA = N-terminal N(alpha)-acetyl-L-seryl-[histone H4] + CoA + H(+)</text>
        <dbReference type="Rhea" id="RHEA:50596"/>
        <dbReference type="Rhea" id="RHEA-COMP:12740"/>
        <dbReference type="Rhea" id="RHEA-COMP:12743"/>
        <dbReference type="ChEBI" id="CHEBI:15378"/>
        <dbReference type="ChEBI" id="CHEBI:57287"/>
        <dbReference type="ChEBI" id="CHEBI:57288"/>
        <dbReference type="ChEBI" id="CHEBI:64738"/>
        <dbReference type="ChEBI" id="CHEBI:83690"/>
        <dbReference type="EC" id="2.3.1.257"/>
    </reaction>
</comment>
<dbReference type="Gene3D" id="3.40.630.30">
    <property type="match status" value="1"/>
</dbReference>
<keyword evidence="9" id="KW-0012">Acyltransferase</keyword>
<dbReference type="KEGG" id="ffu:CLAFUR5_01551"/>
<dbReference type="InterPro" id="IPR039949">
    <property type="entry name" value="NAA40"/>
</dbReference>
<proteinExistence type="inferred from homology"/>
<dbReference type="GO" id="GO:0010485">
    <property type="term" value="F:histone H4 acetyltransferase activity"/>
    <property type="evidence" value="ECO:0007669"/>
    <property type="project" value="InterPro"/>
</dbReference>
<dbReference type="GO" id="GO:0043998">
    <property type="term" value="F:histone H2A acetyltransferase activity"/>
    <property type="evidence" value="ECO:0007669"/>
    <property type="project" value="InterPro"/>
</dbReference>
<dbReference type="EMBL" id="CP090163">
    <property type="protein sequence ID" value="UJO12443.1"/>
    <property type="molecule type" value="Genomic_DNA"/>
</dbReference>
<evidence type="ECO:0000256" key="12">
    <source>
        <dbReference type="SAM" id="MobiDB-lite"/>
    </source>
</evidence>
<keyword evidence="7" id="KW-0808">Transferase</keyword>
<dbReference type="GeneID" id="71981429"/>
<evidence type="ECO:0000256" key="11">
    <source>
        <dbReference type="ARBA" id="ARBA00049524"/>
    </source>
</evidence>